<feature type="transmembrane region" description="Helical" evidence="5">
    <location>
        <begin position="69"/>
        <end position="90"/>
    </location>
</feature>
<gene>
    <name evidence="6" type="ORF">H8K20_08120</name>
</gene>
<organism evidence="6 7">
    <name type="scientific">Neobittarella massiliensis</name>
    <name type="common">ex Bilen et al. 2018</name>
    <dbReference type="NCBI Taxonomy" id="2041842"/>
    <lineage>
        <taxon>Bacteria</taxon>
        <taxon>Bacillati</taxon>
        <taxon>Bacillota</taxon>
        <taxon>Clostridia</taxon>
        <taxon>Eubacteriales</taxon>
        <taxon>Oscillospiraceae</taxon>
        <taxon>Neobittarella (ex Bilen et al. 2018)</taxon>
    </lineage>
</organism>
<accession>A0A8J6LVG4</accession>
<proteinExistence type="predicted"/>
<keyword evidence="2 5" id="KW-0812">Transmembrane</keyword>
<evidence type="ECO:0000313" key="7">
    <source>
        <dbReference type="Proteomes" id="UP000597668"/>
    </source>
</evidence>
<dbReference type="RefSeq" id="WP_186488036.1">
    <property type="nucleotide sequence ID" value="NZ_JACOGI010000001.1"/>
</dbReference>
<name>A0A8J6LVG4_9FIRM</name>
<feature type="transmembrane region" description="Helical" evidence="5">
    <location>
        <begin position="12"/>
        <end position="35"/>
    </location>
</feature>
<evidence type="ECO:0000256" key="1">
    <source>
        <dbReference type="ARBA" id="ARBA00004141"/>
    </source>
</evidence>
<keyword evidence="3 5" id="KW-1133">Transmembrane helix</keyword>
<sequence>MTEKIDRIRSVLTACIAGLTAAWGWFGWLVLLWVATMAADYLTGTAVAIKSGDWQSKEAREGLWHKGGMMVAVAAAGGTDLVIGLIIGNIPSIKLPFTYPALLSTVVIVWYIITELGSVVENAGQLGAPVPQFLRRCLGQLADTVESSALDDTGCKPSNKK</sequence>
<dbReference type="Pfam" id="PF05105">
    <property type="entry name" value="Phage_holin_4_1"/>
    <property type="match status" value="1"/>
</dbReference>
<protein>
    <submittedName>
        <fullName evidence="6">Phage holin family protein</fullName>
    </submittedName>
</protein>
<dbReference type="GO" id="GO:0016020">
    <property type="term" value="C:membrane"/>
    <property type="evidence" value="ECO:0007669"/>
    <property type="project" value="UniProtKB-SubCell"/>
</dbReference>
<dbReference type="NCBIfam" id="TIGR01593">
    <property type="entry name" value="holin_tox_secr"/>
    <property type="match status" value="1"/>
</dbReference>
<evidence type="ECO:0000256" key="2">
    <source>
        <dbReference type="ARBA" id="ARBA00022692"/>
    </source>
</evidence>
<comment type="subcellular location">
    <subcellularLocation>
        <location evidence="1">Membrane</location>
        <topology evidence="1">Multi-pass membrane protein</topology>
    </subcellularLocation>
</comment>
<feature type="transmembrane region" description="Helical" evidence="5">
    <location>
        <begin position="97"/>
        <end position="113"/>
    </location>
</feature>
<dbReference type="InterPro" id="IPR006480">
    <property type="entry name" value="Phage_holin_4_1"/>
</dbReference>
<evidence type="ECO:0000256" key="4">
    <source>
        <dbReference type="ARBA" id="ARBA00023136"/>
    </source>
</evidence>
<reference evidence="6" key="1">
    <citation type="submission" date="2020-08" db="EMBL/GenBank/DDBJ databases">
        <authorList>
            <person name="Liu C."/>
            <person name="Sun Q."/>
        </authorList>
    </citation>
    <scope>NUCLEOTIDE SEQUENCE</scope>
    <source>
        <strain evidence="6">NSJ-65</strain>
    </source>
</reference>
<evidence type="ECO:0000313" key="6">
    <source>
        <dbReference type="EMBL" id="MBC3516360.1"/>
    </source>
</evidence>
<keyword evidence="4 5" id="KW-0472">Membrane</keyword>
<evidence type="ECO:0000256" key="3">
    <source>
        <dbReference type="ARBA" id="ARBA00022989"/>
    </source>
</evidence>
<evidence type="ECO:0000256" key="5">
    <source>
        <dbReference type="SAM" id="Phobius"/>
    </source>
</evidence>
<keyword evidence="7" id="KW-1185">Reference proteome</keyword>
<dbReference type="AlphaFoldDB" id="A0A8J6LVG4"/>
<comment type="caution">
    <text evidence="6">The sequence shown here is derived from an EMBL/GenBank/DDBJ whole genome shotgun (WGS) entry which is preliminary data.</text>
</comment>
<dbReference type="EMBL" id="JACOGI010000001">
    <property type="protein sequence ID" value="MBC3516360.1"/>
    <property type="molecule type" value="Genomic_DNA"/>
</dbReference>
<dbReference type="Proteomes" id="UP000597668">
    <property type="component" value="Unassembled WGS sequence"/>
</dbReference>